<keyword evidence="3 7" id="KW-0812">Transmembrane</keyword>
<comment type="similarity">
    <text evidence="2">Belongs to the EamA transporter family.</text>
</comment>
<name>A0A3N4ZP91_9MICO</name>
<dbReference type="InterPro" id="IPR050638">
    <property type="entry name" value="AA-Vitamin_Transporters"/>
</dbReference>
<feature type="transmembrane region" description="Helical" evidence="7">
    <location>
        <begin position="295"/>
        <end position="313"/>
    </location>
</feature>
<dbReference type="InterPro" id="IPR000620">
    <property type="entry name" value="EamA_dom"/>
</dbReference>
<evidence type="ECO:0000259" key="8">
    <source>
        <dbReference type="Pfam" id="PF00892"/>
    </source>
</evidence>
<comment type="subcellular location">
    <subcellularLocation>
        <location evidence="1">Membrane</location>
        <topology evidence="1">Multi-pass membrane protein</topology>
    </subcellularLocation>
</comment>
<dbReference type="Pfam" id="PF00892">
    <property type="entry name" value="EamA"/>
    <property type="match status" value="2"/>
</dbReference>
<dbReference type="Proteomes" id="UP000280501">
    <property type="component" value="Unassembled WGS sequence"/>
</dbReference>
<protein>
    <submittedName>
        <fullName evidence="9">Drug/metabolite transporter (DMT)-like permease</fullName>
    </submittedName>
</protein>
<feature type="transmembrane region" description="Helical" evidence="7">
    <location>
        <begin position="91"/>
        <end position="108"/>
    </location>
</feature>
<evidence type="ECO:0000256" key="6">
    <source>
        <dbReference type="SAM" id="MobiDB-lite"/>
    </source>
</evidence>
<reference evidence="9 10" key="1">
    <citation type="submission" date="2018-11" db="EMBL/GenBank/DDBJ databases">
        <title>Sequencing the genomes of 1000 actinobacteria strains.</title>
        <authorList>
            <person name="Klenk H.-P."/>
        </authorList>
    </citation>
    <scope>NUCLEOTIDE SEQUENCE [LARGE SCALE GENOMIC DNA]</scope>
    <source>
        <strain evidence="9 10">DSM 15700</strain>
    </source>
</reference>
<keyword evidence="10" id="KW-1185">Reference proteome</keyword>
<dbReference type="PANTHER" id="PTHR32322">
    <property type="entry name" value="INNER MEMBRANE TRANSPORTER"/>
    <property type="match status" value="1"/>
</dbReference>
<evidence type="ECO:0000256" key="7">
    <source>
        <dbReference type="SAM" id="Phobius"/>
    </source>
</evidence>
<feature type="domain" description="EamA" evidence="8">
    <location>
        <begin position="201"/>
        <end position="334"/>
    </location>
</feature>
<gene>
    <name evidence="9" type="ORF">EDD34_2293</name>
</gene>
<evidence type="ECO:0000256" key="1">
    <source>
        <dbReference type="ARBA" id="ARBA00004141"/>
    </source>
</evidence>
<evidence type="ECO:0000256" key="2">
    <source>
        <dbReference type="ARBA" id="ARBA00007362"/>
    </source>
</evidence>
<feature type="transmembrane region" description="Helical" evidence="7">
    <location>
        <begin position="319"/>
        <end position="336"/>
    </location>
</feature>
<feature type="transmembrane region" description="Helical" evidence="7">
    <location>
        <begin position="120"/>
        <end position="142"/>
    </location>
</feature>
<keyword evidence="5 7" id="KW-0472">Membrane</keyword>
<feature type="domain" description="EamA" evidence="8">
    <location>
        <begin position="62"/>
        <end position="192"/>
    </location>
</feature>
<proteinExistence type="inferred from homology"/>
<keyword evidence="4 7" id="KW-1133">Transmembrane helix</keyword>
<evidence type="ECO:0000256" key="3">
    <source>
        <dbReference type="ARBA" id="ARBA00022692"/>
    </source>
</evidence>
<evidence type="ECO:0000313" key="10">
    <source>
        <dbReference type="Proteomes" id="UP000280501"/>
    </source>
</evidence>
<dbReference type="SUPFAM" id="SSF103481">
    <property type="entry name" value="Multidrug resistance efflux transporter EmrE"/>
    <property type="match status" value="2"/>
</dbReference>
<dbReference type="AlphaFoldDB" id="A0A3N4ZP91"/>
<feature type="transmembrane region" description="Helical" evidence="7">
    <location>
        <begin position="148"/>
        <end position="169"/>
    </location>
</feature>
<sequence length="341" mass="33374">MPRKLSGMTETIREPGAGTMPTAAVTTGVGAAGTGTTAPVGGRAAAGRTRSGGQAVARGGPLAAVVAMSLVGSLVAVSGTLEDAPFLTVQALRYVLAAVALALVLRGAGRAVRRPRGREWAWLTGVALSGLVLFNVAVVRGVEHAEPAVIGVAVAAVPVLLALVGPLMARTRPSPAVVAGAVVVTAGAVLVTGGGRTDAAGVAYALLTLACEAGFTLLAVPVLRRLGPSGVSLHTIWIAAVGFVVLGVATEGPAAVLTLGPDDLLATAYLGVLVTVAGFLLWYTAVGRLGPGRAGLFAGVVPVASAVGGVLLGEPVPGPAVWLGIAVVAGGVAVGMRSRGS</sequence>
<dbReference type="PANTHER" id="PTHR32322:SF2">
    <property type="entry name" value="EAMA DOMAIN-CONTAINING PROTEIN"/>
    <property type="match status" value="1"/>
</dbReference>
<evidence type="ECO:0000313" key="9">
    <source>
        <dbReference type="EMBL" id="RPF21661.1"/>
    </source>
</evidence>
<feature type="transmembrane region" description="Helical" evidence="7">
    <location>
        <begin position="60"/>
        <end position="79"/>
    </location>
</feature>
<comment type="caution">
    <text evidence="9">The sequence shown here is derived from an EMBL/GenBank/DDBJ whole genome shotgun (WGS) entry which is preliminary data.</text>
</comment>
<dbReference type="InterPro" id="IPR037185">
    <property type="entry name" value="EmrE-like"/>
</dbReference>
<feature type="transmembrane region" description="Helical" evidence="7">
    <location>
        <begin position="201"/>
        <end position="223"/>
    </location>
</feature>
<organism evidence="9 10">
    <name type="scientific">Myceligenerans xiligouense</name>
    <dbReference type="NCBI Taxonomy" id="253184"/>
    <lineage>
        <taxon>Bacteria</taxon>
        <taxon>Bacillati</taxon>
        <taxon>Actinomycetota</taxon>
        <taxon>Actinomycetes</taxon>
        <taxon>Micrococcales</taxon>
        <taxon>Promicromonosporaceae</taxon>
        <taxon>Myceligenerans</taxon>
    </lineage>
</organism>
<accession>A0A3N4ZP91</accession>
<evidence type="ECO:0000256" key="4">
    <source>
        <dbReference type="ARBA" id="ARBA00022989"/>
    </source>
</evidence>
<dbReference type="GO" id="GO:0016020">
    <property type="term" value="C:membrane"/>
    <property type="evidence" value="ECO:0007669"/>
    <property type="project" value="UniProtKB-SubCell"/>
</dbReference>
<evidence type="ECO:0000256" key="5">
    <source>
        <dbReference type="ARBA" id="ARBA00023136"/>
    </source>
</evidence>
<feature type="transmembrane region" description="Helical" evidence="7">
    <location>
        <begin position="235"/>
        <end position="258"/>
    </location>
</feature>
<dbReference type="EMBL" id="RKQZ01000001">
    <property type="protein sequence ID" value="RPF21661.1"/>
    <property type="molecule type" value="Genomic_DNA"/>
</dbReference>
<feature type="region of interest" description="Disordered" evidence="6">
    <location>
        <begin position="1"/>
        <end position="22"/>
    </location>
</feature>
<feature type="transmembrane region" description="Helical" evidence="7">
    <location>
        <begin position="176"/>
        <end position="195"/>
    </location>
</feature>
<feature type="transmembrane region" description="Helical" evidence="7">
    <location>
        <begin position="264"/>
        <end position="283"/>
    </location>
</feature>